<feature type="transmembrane region" description="Helical" evidence="5">
    <location>
        <begin position="298"/>
        <end position="317"/>
    </location>
</feature>
<evidence type="ECO:0000256" key="5">
    <source>
        <dbReference type="SAM" id="Phobius"/>
    </source>
</evidence>
<evidence type="ECO:0000256" key="3">
    <source>
        <dbReference type="ARBA" id="ARBA00022989"/>
    </source>
</evidence>
<evidence type="ECO:0000256" key="4">
    <source>
        <dbReference type="ARBA" id="ARBA00023136"/>
    </source>
</evidence>
<organism evidence="6 7">
    <name type="scientific">Artemisia annua</name>
    <name type="common">Sweet wormwood</name>
    <dbReference type="NCBI Taxonomy" id="35608"/>
    <lineage>
        <taxon>Eukaryota</taxon>
        <taxon>Viridiplantae</taxon>
        <taxon>Streptophyta</taxon>
        <taxon>Embryophyta</taxon>
        <taxon>Tracheophyta</taxon>
        <taxon>Spermatophyta</taxon>
        <taxon>Magnoliopsida</taxon>
        <taxon>eudicotyledons</taxon>
        <taxon>Gunneridae</taxon>
        <taxon>Pentapetalae</taxon>
        <taxon>asterids</taxon>
        <taxon>campanulids</taxon>
        <taxon>Asterales</taxon>
        <taxon>Asteraceae</taxon>
        <taxon>Asteroideae</taxon>
        <taxon>Anthemideae</taxon>
        <taxon>Artemisiinae</taxon>
        <taxon>Artemisia</taxon>
    </lineage>
</organism>
<dbReference type="EMBL" id="PKPP01015321">
    <property type="protein sequence ID" value="PWA38731.1"/>
    <property type="molecule type" value="Genomic_DNA"/>
</dbReference>
<sequence>MAVILIPVSVNKKKSFYKLNLLWHKLDAMFQSAMCMGYYRLLGVPTTISGTIICCLAKGYYRLLGVPTTISGTIICCLAKTLAWTRLCHGTFNNILYMTGVDIGIVISNSYNPNSPRSLVVEGIMGSLSSGILIYMALVDLLADDSLRKMMTCNRRINNFINAEVESLKSHIAQSELQMNTYVIGTLKFMALELELITCEYLYNEYKNQAQIYRKVTSVTTPCQSITTAGLILWKSLTSSSIEGNLRRNIPEEVVDAPLQSSVLQSVLLFWTLMPRLGYDYILPSIFSLMRTKKFVKWYIGAESLFFTLLTIILSWLKCKFETEYKAVDNVQTSLGDARMDQQNTPQVIPLTQTQLDDAMKLARFNMTHVKSIGDHATNLLVIVLF</sequence>
<evidence type="ECO:0000313" key="7">
    <source>
        <dbReference type="Proteomes" id="UP000245207"/>
    </source>
</evidence>
<keyword evidence="7" id="KW-1185">Reference proteome</keyword>
<dbReference type="OrthoDB" id="1931055at2759"/>
<keyword evidence="2 5" id="KW-0812">Transmembrane</keyword>
<feature type="transmembrane region" description="Helical" evidence="5">
    <location>
        <begin position="66"/>
        <end position="83"/>
    </location>
</feature>
<gene>
    <name evidence="6" type="ORF">CTI12_AA578730</name>
</gene>
<dbReference type="Proteomes" id="UP000245207">
    <property type="component" value="Unassembled WGS sequence"/>
</dbReference>
<dbReference type="InterPro" id="IPR003689">
    <property type="entry name" value="ZIP"/>
</dbReference>
<protein>
    <submittedName>
        <fullName evidence="6">Zinc transporter 4, chloroplastic</fullName>
    </submittedName>
</protein>
<evidence type="ECO:0000256" key="2">
    <source>
        <dbReference type="ARBA" id="ARBA00022692"/>
    </source>
</evidence>
<evidence type="ECO:0000313" key="6">
    <source>
        <dbReference type="EMBL" id="PWA38731.1"/>
    </source>
</evidence>
<keyword evidence="3 5" id="KW-1133">Transmembrane helix</keyword>
<feature type="transmembrane region" description="Helical" evidence="5">
    <location>
        <begin position="38"/>
        <end position="60"/>
    </location>
</feature>
<proteinExistence type="predicted"/>
<accession>A0A2U1KPS6</accession>
<evidence type="ECO:0000256" key="1">
    <source>
        <dbReference type="ARBA" id="ARBA00004141"/>
    </source>
</evidence>
<comment type="caution">
    <text evidence="6">The sequence shown here is derived from an EMBL/GenBank/DDBJ whole genome shotgun (WGS) entry which is preliminary data.</text>
</comment>
<dbReference type="Pfam" id="PF02535">
    <property type="entry name" value="Zip"/>
    <property type="match status" value="1"/>
</dbReference>
<dbReference type="GO" id="GO:0046873">
    <property type="term" value="F:metal ion transmembrane transporter activity"/>
    <property type="evidence" value="ECO:0007669"/>
    <property type="project" value="InterPro"/>
</dbReference>
<dbReference type="STRING" id="35608.A0A2U1KPS6"/>
<dbReference type="GO" id="GO:0016020">
    <property type="term" value="C:membrane"/>
    <property type="evidence" value="ECO:0007669"/>
    <property type="project" value="UniProtKB-SubCell"/>
</dbReference>
<dbReference type="AlphaFoldDB" id="A0A2U1KPS6"/>
<name>A0A2U1KPS6_ARTAN</name>
<feature type="transmembrane region" description="Helical" evidence="5">
    <location>
        <begin position="124"/>
        <end position="143"/>
    </location>
</feature>
<comment type="subcellular location">
    <subcellularLocation>
        <location evidence="1">Membrane</location>
        <topology evidence="1">Multi-pass membrane protein</topology>
    </subcellularLocation>
</comment>
<reference evidence="6 7" key="1">
    <citation type="journal article" date="2018" name="Mol. Plant">
        <title>The genome of Artemisia annua provides insight into the evolution of Asteraceae family and artemisinin biosynthesis.</title>
        <authorList>
            <person name="Shen Q."/>
            <person name="Zhang L."/>
            <person name="Liao Z."/>
            <person name="Wang S."/>
            <person name="Yan T."/>
            <person name="Shi P."/>
            <person name="Liu M."/>
            <person name="Fu X."/>
            <person name="Pan Q."/>
            <person name="Wang Y."/>
            <person name="Lv Z."/>
            <person name="Lu X."/>
            <person name="Zhang F."/>
            <person name="Jiang W."/>
            <person name="Ma Y."/>
            <person name="Chen M."/>
            <person name="Hao X."/>
            <person name="Li L."/>
            <person name="Tang Y."/>
            <person name="Lv G."/>
            <person name="Zhou Y."/>
            <person name="Sun X."/>
            <person name="Brodelius P.E."/>
            <person name="Rose J.K.C."/>
            <person name="Tang K."/>
        </authorList>
    </citation>
    <scope>NUCLEOTIDE SEQUENCE [LARGE SCALE GENOMIC DNA]</scope>
    <source>
        <strain evidence="7">cv. Huhao1</strain>
        <tissue evidence="6">Leaf</tissue>
    </source>
</reference>
<keyword evidence="4 5" id="KW-0472">Membrane</keyword>